<feature type="domain" description="RecF/RecN/SMC N-terminal" evidence="6">
    <location>
        <begin position="3"/>
        <end position="934"/>
    </location>
</feature>
<dbReference type="GO" id="GO:0006302">
    <property type="term" value="P:double-strand break repair"/>
    <property type="evidence" value="ECO:0007669"/>
    <property type="project" value="InterPro"/>
</dbReference>
<accession>A0A510HME7</accession>
<dbReference type="OrthoDB" id="9795626at2"/>
<dbReference type="InterPro" id="IPR027417">
    <property type="entry name" value="P-loop_NTPase"/>
</dbReference>
<dbReference type="Proteomes" id="UP000318065">
    <property type="component" value="Chromosome"/>
</dbReference>
<feature type="coiled-coil region" evidence="4">
    <location>
        <begin position="523"/>
        <end position="561"/>
    </location>
</feature>
<keyword evidence="8" id="KW-1185">Reference proteome</keyword>
<dbReference type="InterPro" id="IPR003395">
    <property type="entry name" value="RecF/RecN/SMC_N"/>
</dbReference>
<organism evidence="7 8">
    <name type="scientific">Rubrobacter xylanophilus</name>
    <dbReference type="NCBI Taxonomy" id="49319"/>
    <lineage>
        <taxon>Bacteria</taxon>
        <taxon>Bacillati</taxon>
        <taxon>Actinomycetota</taxon>
        <taxon>Rubrobacteria</taxon>
        <taxon>Rubrobacterales</taxon>
        <taxon>Rubrobacteraceae</taxon>
        <taxon>Rubrobacter</taxon>
    </lineage>
</organism>
<evidence type="ECO:0000256" key="1">
    <source>
        <dbReference type="ARBA" id="ARBA00006930"/>
    </source>
</evidence>
<evidence type="ECO:0000256" key="4">
    <source>
        <dbReference type="SAM" id="Coils"/>
    </source>
</evidence>
<comment type="subunit">
    <text evidence="2">Heterodimer of SbcC and SbcD.</text>
</comment>
<dbReference type="EMBL" id="AP019791">
    <property type="protein sequence ID" value="BBL80998.1"/>
    <property type="molecule type" value="Genomic_DNA"/>
</dbReference>
<evidence type="ECO:0000259" key="6">
    <source>
        <dbReference type="Pfam" id="PF02463"/>
    </source>
</evidence>
<gene>
    <name evidence="7" type="ORF">RxyAA322_28520</name>
</gene>
<dbReference type="SUPFAM" id="SSF52540">
    <property type="entry name" value="P-loop containing nucleoside triphosphate hydrolases"/>
    <property type="match status" value="1"/>
</dbReference>
<feature type="coiled-coil region" evidence="4">
    <location>
        <begin position="686"/>
        <end position="782"/>
    </location>
</feature>
<dbReference type="Pfam" id="PF02463">
    <property type="entry name" value="SMC_N"/>
    <property type="match status" value="1"/>
</dbReference>
<evidence type="ECO:0000256" key="3">
    <source>
        <dbReference type="ARBA" id="ARBA00013368"/>
    </source>
</evidence>
<name>A0A510HME7_9ACTN</name>
<sequence length="957" mass="109963">MILKRLYLENYKQFRDPLELFPPEGAIGVVGANGAGKTTLFEAILWAFFGSRSGDIRFTKAAIPWSGGSAADRSVVEVTLDVDGTSYRVVRSLRRGKTEAKIYREPDEELVSGPSEVEKWVEEQLLGMDRIAFEATFFARQKELEFFAGTSGVDRQRKVAELLGISRVEGAQDLLRRDKTAAENLRKALERVLEETDAEALEREAAEARERRDGARSRTESLRRALEEREEELSSARGEAERAEQLYRQATALERRLDAATAEEARAAERVGRLREQLRSLAEDERRARELEPRTRKLGEVERQIDELEEARNREKQRELARGEMQRLRRSAHEALMQACDLLEELDGEEPPPLSGWEELFGIEDEAERLREAVRVLGEEAEEGRRRAERHLQGLREASELHDRLAEAERELRGLREEREAARREISRLEREISRTSGGEPPERLLERLREEREELRRRASQQRGLAEADEREAERLAQARRMIEDAHEAAECPTCRRGFAAGEHAEVLKTLRRQEAKARSRAEGAYSSARRLERRAEELREHVEEAKLRLENLRRLTEERGLALGRLKDLAARTGPLEERVEGLRNRLGSSSAPTETELKEAELRLENLRRLRDARPQLAGLLASYEKDAATAADRAGEVERLSHGPAYDEAAHEKLKTRRRELENLRGVLQGIHERLARRPEVEEDLNRALQQQREAAERAEELRGELSTLGFDEKAYRQARERATEAERRRDEARRRWDEAAAELRELDYRLQELERELERYREQRRRADEQAARAGELGEMYDLLGEFYRTLTGRVRPHLQREASALISDLTDGRYSRMEFDDNYNIRLFDGLSDSYEISRFSGGEADVASLCARVALSKMVSDRGTSTLGFIVLDEVFGALDTDRRRNVLLVLDRLKRTFGQIFIISHVGDVQESALLDEMWLVEEDESGKSSVRRLDTASGRLAELLQNPS</sequence>
<feature type="coiled-coil region" evidence="4">
    <location>
        <begin position="367"/>
        <end position="487"/>
    </location>
</feature>
<comment type="similarity">
    <text evidence="1">Belongs to the SMC family. SbcC subfamily.</text>
</comment>
<evidence type="ECO:0000256" key="5">
    <source>
        <dbReference type="SAM" id="MobiDB-lite"/>
    </source>
</evidence>
<dbReference type="PANTHER" id="PTHR32114">
    <property type="entry name" value="ABC TRANSPORTER ABCH.3"/>
    <property type="match status" value="1"/>
</dbReference>
<protein>
    <recommendedName>
        <fullName evidence="3">Nuclease SbcCD subunit C</fullName>
    </recommendedName>
</protein>
<evidence type="ECO:0000313" key="7">
    <source>
        <dbReference type="EMBL" id="BBL80998.1"/>
    </source>
</evidence>
<dbReference type="PANTHER" id="PTHR32114:SF2">
    <property type="entry name" value="ABC TRANSPORTER ABCH.3"/>
    <property type="match status" value="1"/>
</dbReference>
<evidence type="ECO:0000256" key="2">
    <source>
        <dbReference type="ARBA" id="ARBA00011322"/>
    </source>
</evidence>
<dbReference type="Gene3D" id="3.40.50.300">
    <property type="entry name" value="P-loop containing nucleotide triphosphate hydrolases"/>
    <property type="match status" value="2"/>
</dbReference>
<keyword evidence="4" id="KW-0175">Coiled coil</keyword>
<evidence type="ECO:0000313" key="8">
    <source>
        <dbReference type="Proteomes" id="UP000318065"/>
    </source>
</evidence>
<dbReference type="AlphaFoldDB" id="A0A510HME7"/>
<reference evidence="7" key="1">
    <citation type="journal article" date="2019" name="Microbiol. Resour. Announc.">
        <title>Complete Genome Sequence of Rubrobacter xylanophilus Strain AA3-22, Isolated from Arima Onsen in Japan.</title>
        <authorList>
            <person name="Tomariguchi N."/>
            <person name="Miyazaki K."/>
        </authorList>
    </citation>
    <scope>NUCLEOTIDE SEQUENCE [LARGE SCALE GENOMIC DNA]</scope>
    <source>
        <strain evidence="7">AA3-22</strain>
    </source>
</reference>
<dbReference type="RefSeq" id="WP_143528937.1">
    <property type="nucleotide sequence ID" value="NZ_AP019791.1"/>
</dbReference>
<feature type="region of interest" description="Disordered" evidence="5">
    <location>
        <begin position="204"/>
        <end position="243"/>
    </location>
</feature>
<dbReference type="GO" id="GO:0016887">
    <property type="term" value="F:ATP hydrolysis activity"/>
    <property type="evidence" value="ECO:0007669"/>
    <property type="project" value="InterPro"/>
</dbReference>
<proteinExistence type="inferred from homology"/>